<dbReference type="InterPro" id="IPR006563">
    <property type="entry name" value="POX_dom"/>
</dbReference>
<reference evidence="12" key="1">
    <citation type="submission" date="2022-02" db="EMBL/GenBank/DDBJ databases">
        <authorList>
            <person name="Henning P.M."/>
            <person name="McCubbin A.G."/>
            <person name="Shore J.S."/>
        </authorList>
    </citation>
    <scope>NUCLEOTIDE SEQUENCE</scope>
    <source>
        <strain evidence="12">F60SS</strain>
        <tissue evidence="12">Leaves</tissue>
    </source>
</reference>
<dbReference type="Pfam" id="PF05920">
    <property type="entry name" value="Homeobox_KN"/>
    <property type="match status" value="1"/>
</dbReference>
<dbReference type="SMART" id="SM00389">
    <property type="entry name" value="HOX"/>
    <property type="match status" value="1"/>
</dbReference>
<dbReference type="Gene3D" id="1.10.10.60">
    <property type="entry name" value="Homeodomain-like"/>
    <property type="match status" value="1"/>
</dbReference>
<comment type="similarity">
    <text evidence="2">Belongs to the TALE/BELL homeobox family.</text>
</comment>
<feature type="region of interest" description="Disordered" evidence="10">
    <location>
        <begin position="701"/>
        <end position="728"/>
    </location>
</feature>
<comment type="caution">
    <text evidence="12">The sequence shown here is derived from an EMBL/GenBank/DDBJ whole genome shotgun (WGS) entry which is preliminary data.</text>
</comment>
<comment type="subcellular location">
    <subcellularLocation>
        <location evidence="1 8">Nucleus</location>
    </subcellularLocation>
</comment>
<feature type="domain" description="Homeobox" evidence="11">
    <location>
        <begin position="411"/>
        <end position="474"/>
    </location>
</feature>
<dbReference type="Pfam" id="PF07526">
    <property type="entry name" value="POX"/>
    <property type="match status" value="1"/>
</dbReference>
<keyword evidence="13" id="KW-1185">Reference proteome</keyword>
<dbReference type="PANTHER" id="PTHR11850">
    <property type="entry name" value="HOMEOBOX PROTEIN TRANSCRIPTION FACTORS"/>
    <property type="match status" value="1"/>
</dbReference>
<dbReference type="GO" id="GO:0006355">
    <property type="term" value="P:regulation of DNA-templated transcription"/>
    <property type="evidence" value="ECO:0007669"/>
    <property type="project" value="InterPro"/>
</dbReference>
<evidence type="ECO:0000256" key="4">
    <source>
        <dbReference type="ARBA" id="ARBA00023125"/>
    </source>
</evidence>
<feature type="compositionally biased region" description="Low complexity" evidence="10">
    <location>
        <begin position="504"/>
        <end position="514"/>
    </location>
</feature>
<proteinExistence type="inferred from homology"/>
<keyword evidence="9" id="KW-0175">Coiled coil</keyword>
<feature type="region of interest" description="Disordered" evidence="10">
    <location>
        <begin position="487"/>
        <end position="514"/>
    </location>
</feature>
<feature type="region of interest" description="Disordered" evidence="10">
    <location>
        <begin position="254"/>
        <end position="289"/>
    </location>
</feature>
<evidence type="ECO:0000259" key="11">
    <source>
        <dbReference type="PROSITE" id="PS50071"/>
    </source>
</evidence>
<accession>A0A9Q0J3N2</accession>
<name>A0A9Q0J3N2_9ROSI</name>
<dbReference type="Proteomes" id="UP001141552">
    <property type="component" value="Unassembled WGS sequence"/>
</dbReference>
<evidence type="ECO:0000256" key="2">
    <source>
        <dbReference type="ARBA" id="ARBA00006454"/>
    </source>
</evidence>
<keyword evidence="7 8" id="KW-0539">Nucleus</keyword>
<feature type="coiled-coil region" evidence="9">
    <location>
        <begin position="298"/>
        <end position="325"/>
    </location>
</feature>
<keyword evidence="3" id="KW-0805">Transcription regulation</keyword>
<dbReference type="InterPro" id="IPR001356">
    <property type="entry name" value="HD"/>
</dbReference>
<feature type="DNA-binding region" description="Homeobox" evidence="8">
    <location>
        <begin position="413"/>
        <end position="475"/>
    </location>
</feature>
<keyword evidence="5 8" id="KW-0371">Homeobox</keyword>
<sequence>MATYFHGSSEIQAAAPADGIQTLYLMNPNYLSSYSDASQNQQQQQQQQPPPNMLFFNPNTGTTGLNPATLHHHQVPPPNHHHLVGIPLPGASSSNPEGQSRSPPPPSLHGVIPGIQYNIWDQSSVVSVAAAASDSSGAHDMVSAAHMGFRRPAVVSPGRQGLSLSLSSQQAQAYHQNRPVGGEHEIQALHPHVTALSSGGGGGEDVRVSGNSPTSASAVSNGVSGVQSVVLGSKYLRATQELLDEVVNVGKSLKGDHLMKSPKEKTKMNKESSNGEGSSGGGETSSKRGAAELTTAQRQELQMKKAKLVNMLDEVEQRYRQYHHQMQLVVSSFEQAAGFGAAKSYTALALQTISKQFRCLKDAIADQIKATSKSLGDEDCLGARIEGSRLRYVDHQLRQQRALQQIGMIQHNAWRPQRGLPERAVSVLRAWLFEHFLHPYPKDSDKHMLAKQTGLTRSQVSNWFINARVRLWKPMVEEMYLEEIKEHEKNGSEENTSQNENKDSGSNSSALGESSRIKMDRLAGFQSKHDKSNQQQQNAPATATEFSNATVSMSNIGGVIQPQAGFTLIRSSEMEALAQRSAKKQMNGDMENSPSSILSMDMDMKQGETAREMISVSFGGERLTKDGYPLITSTPNHGGAFGAYPMGDLARINADQLTPRYGGNAVSLTLGLPHNENLSLPGAQQSYLPNQNIQLGRRLESMGGGEPEFHRIETPQNSHSSSGFESIDIQNRKRFPAQLLPDFVA</sequence>
<feature type="region of interest" description="Disordered" evidence="10">
    <location>
        <begin position="34"/>
        <end position="110"/>
    </location>
</feature>
<evidence type="ECO:0000313" key="13">
    <source>
        <dbReference type="Proteomes" id="UP001141552"/>
    </source>
</evidence>
<protein>
    <recommendedName>
        <fullName evidence="11">Homeobox domain-containing protein</fullName>
    </recommendedName>
</protein>
<dbReference type="EMBL" id="JAKUCV010006577">
    <property type="protein sequence ID" value="KAJ4826817.1"/>
    <property type="molecule type" value="Genomic_DNA"/>
</dbReference>
<dbReference type="InterPro" id="IPR008422">
    <property type="entry name" value="KN_HD"/>
</dbReference>
<keyword evidence="4 8" id="KW-0238">DNA-binding</keyword>
<evidence type="ECO:0000313" key="12">
    <source>
        <dbReference type="EMBL" id="KAJ4826817.1"/>
    </source>
</evidence>
<keyword evidence="6" id="KW-0804">Transcription</keyword>
<evidence type="ECO:0000256" key="1">
    <source>
        <dbReference type="ARBA" id="ARBA00004123"/>
    </source>
</evidence>
<gene>
    <name evidence="12" type="ORF">Tsubulata_016038</name>
</gene>
<dbReference type="PROSITE" id="PS50071">
    <property type="entry name" value="HOMEOBOX_2"/>
    <property type="match status" value="1"/>
</dbReference>
<dbReference type="OrthoDB" id="10056939at2759"/>
<evidence type="ECO:0000256" key="9">
    <source>
        <dbReference type="SAM" id="Coils"/>
    </source>
</evidence>
<evidence type="ECO:0000256" key="5">
    <source>
        <dbReference type="ARBA" id="ARBA00023155"/>
    </source>
</evidence>
<evidence type="ECO:0000256" key="3">
    <source>
        <dbReference type="ARBA" id="ARBA00023015"/>
    </source>
</evidence>
<evidence type="ECO:0000256" key="8">
    <source>
        <dbReference type="PROSITE-ProRule" id="PRU00108"/>
    </source>
</evidence>
<feature type="compositionally biased region" description="Polar residues" evidence="10">
    <location>
        <begin position="91"/>
        <end position="101"/>
    </location>
</feature>
<feature type="compositionally biased region" description="Basic and acidic residues" evidence="10">
    <location>
        <begin position="254"/>
        <end position="270"/>
    </location>
</feature>
<dbReference type="GO" id="GO:0005634">
    <property type="term" value="C:nucleus"/>
    <property type="evidence" value="ECO:0007669"/>
    <property type="project" value="UniProtKB-SubCell"/>
</dbReference>
<feature type="compositionally biased region" description="Polar residues" evidence="10">
    <location>
        <begin position="57"/>
        <end position="66"/>
    </location>
</feature>
<dbReference type="SMART" id="SM00574">
    <property type="entry name" value="POX"/>
    <property type="match status" value="1"/>
</dbReference>
<dbReference type="InterPro" id="IPR050224">
    <property type="entry name" value="TALE_homeobox"/>
</dbReference>
<evidence type="ECO:0000256" key="6">
    <source>
        <dbReference type="ARBA" id="ARBA00023163"/>
    </source>
</evidence>
<dbReference type="SUPFAM" id="SSF46689">
    <property type="entry name" value="Homeodomain-like"/>
    <property type="match status" value="1"/>
</dbReference>
<dbReference type="AlphaFoldDB" id="A0A9Q0J3N2"/>
<dbReference type="CDD" id="cd00086">
    <property type="entry name" value="homeodomain"/>
    <property type="match status" value="1"/>
</dbReference>
<feature type="region of interest" description="Disordered" evidence="10">
    <location>
        <begin position="196"/>
        <end position="220"/>
    </location>
</feature>
<reference evidence="12" key="2">
    <citation type="journal article" date="2023" name="Plants (Basel)">
        <title>Annotation of the Turnera subulata (Passifloraceae) Draft Genome Reveals the S-Locus Evolved after the Divergence of Turneroideae from Passifloroideae in a Stepwise Manner.</title>
        <authorList>
            <person name="Henning P.M."/>
            <person name="Roalson E.H."/>
            <person name="Mir W."/>
            <person name="McCubbin A.G."/>
            <person name="Shore J.S."/>
        </authorList>
    </citation>
    <scope>NUCLEOTIDE SEQUENCE</scope>
    <source>
        <strain evidence="12">F60SS</strain>
    </source>
</reference>
<evidence type="ECO:0000256" key="7">
    <source>
        <dbReference type="ARBA" id="ARBA00023242"/>
    </source>
</evidence>
<evidence type="ECO:0000256" key="10">
    <source>
        <dbReference type="SAM" id="MobiDB-lite"/>
    </source>
</evidence>
<feature type="region of interest" description="Disordered" evidence="10">
    <location>
        <begin position="526"/>
        <end position="545"/>
    </location>
</feature>
<dbReference type="FunFam" id="1.10.10.60:FF:000117">
    <property type="entry name" value="BEL1-like homeodomain protein 9"/>
    <property type="match status" value="1"/>
</dbReference>
<dbReference type="GO" id="GO:0003677">
    <property type="term" value="F:DNA binding"/>
    <property type="evidence" value="ECO:0007669"/>
    <property type="project" value="UniProtKB-UniRule"/>
</dbReference>
<feature type="compositionally biased region" description="Polar residues" evidence="10">
    <location>
        <begin position="714"/>
        <end position="724"/>
    </location>
</feature>
<dbReference type="InterPro" id="IPR009057">
    <property type="entry name" value="Homeodomain-like_sf"/>
</dbReference>
<organism evidence="12 13">
    <name type="scientific">Turnera subulata</name>
    <dbReference type="NCBI Taxonomy" id="218843"/>
    <lineage>
        <taxon>Eukaryota</taxon>
        <taxon>Viridiplantae</taxon>
        <taxon>Streptophyta</taxon>
        <taxon>Embryophyta</taxon>
        <taxon>Tracheophyta</taxon>
        <taxon>Spermatophyta</taxon>
        <taxon>Magnoliopsida</taxon>
        <taxon>eudicotyledons</taxon>
        <taxon>Gunneridae</taxon>
        <taxon>Pentapetalae</taxon>
        <taxon>rosids</taxon>
        <taxon>fabids</taxon>
        <taxon>Malpighiales</taxon>
        <taxon>Passifloraceae</taxon>
        <taxon>Turnera</taxon>
    </lineage>
</organism>
<feature type="compositionally biased region" description="Basic residues" evidence="10">
    <location>
        <begin position="70"/>
        <end position="83"/>
    </location>
</feature>